<evidence type="ECO:0000313" key="1">
    <source>
        <dbReference type="EMBL" id="JAD27048.1"/>
    </source>
</evidence>
<organism evidence="1">
    <name type="scientific">Arundo donax</name>
    <name type="common">Giant reed</name>
    <name type="synonym">Donax arundinaceus</name>
    <dbReference type="NCBI Taxonomy" id="35708"/>
    <lineage>
        <taxon>Eukaryota</taxon>
        <taxon>Viridiplantae</taxon>
        <taxon>Streptophyta</taxon>
        <taxon>Embryophyta</taxon>
        <taxon>Tracheophyta</taxon>
        <taxon>Spermatophyta</taxon>
        <taxon>Magnoliopsida</taxon>
        <taxon>Liliopsida</taxon>
        <taxon>Poales</taxon>
        <taxon>Poaceae</taxon>
        <taxon>PACMAD clade</taxon>
        <taxon>Arundinoideae</taxon>
        <taxon>Arundineae</taxon>
        <taxon>Arundo</taxon>
    </lineage>
</organism>
<reference evidence="1" key="2">
    <citation type="journal article" date="2015" name="Data Brief">
        <title>Shoot transcriptome of the giant reed, Arundo donax.</title>
        <authorList>
            <person name="Barrero R.A."/>
            <person name="Guerrero F.D."/>
            <person name="Moolhuijzen P."/>
            <person name="Goolsby J.A."/>
            <person name="Tidwell J."/>
            <person name="Bellgard S.E."/>
            <person name="Bellgard M.I."/>
        </authorList>
    </citation>
    <scope>NUCLEOTIDE SEQUENCE</scope>
    <source>
        <tissue evidence="1">Shoot tissue taken approximately 20 cm above the soil surface</tissue>
    </source>
</reference>
<sequence>MCSSQQMVSLAKEGWSWNSNNKQSSTTSSFATAYLLHKLRNQTSWLINKGTNIG</sequence>
<proteinExistence type="predicted"/>
<dbReference type="EMBL" id="GBRH01270847">
    <property type="protein sequence ID" value="JAD27048.1"/>
    <property type="molecule type" value="Transcribed_RNA"/>
</dbReference>
<name>A0A0A8YN33_ARUDO</name>
<protein>
    <submittedName>
        <fullName evidence="1">Uncharacterized protein</fullName>
    </submittedName>
</protein>
<accession>A0A0A8YN33</accession>
<dbReference type="AlphaFoldDB" id="A0A0A8YN33"/>
<reference evidence="1" key="1">
    <citation type="submission" date="2014-09" db="EMBL/GenBank/DDBJ databases">
        <authorList>
            <person name="Magalhaes I.L.F."/>
            <person name="Oliveira U."/>
            <person name="Santos F.R."/>
            <person name="Vidigal T.H.D.A."/>
            <person name="Brescovit A.D."/>
            <person name="Santos A.J."/>
        </authorList>
    </citation>
    <scope>NUCLEOTIDE SEQUENCE</scope>
    <source>
        <tissue evidence="1">Shoot tissue taken approximately 20 cm above the soil surface</tissue>
    </source>
</reference>